<dbReference type="EMBL" id="OX465086">
    <property type="protein sequence ID" value="CAI9260797.1"/>
    <property type="molecule type" value="Genomic_DNA"/>
</dbReference>
<feature type="region of interest" description="Disordered" evidence="1">
    <location>
        <begin position="42"/>
        <end position="76"/>
    </location>
</feature>
<name>A0AA35VDJ1_LACSI</name>
<proteinExistence type="predicted"/>
<keyword evidence="3" id="KW-1185">Reference proteome</keyword>
<dbReference type="AlphaFoldDB" id="A0AA35VDJ1"/>
<evidence type="ECO:0000256" key="1">
    <source>
        <dbReference type="SAM" id="MobiDB-lite"/>
    </source>
</evidence>
<evidence type="ECO:0000313" key="3">
    <source>
        <dbReference type="Proteomes" id="UP001177003"/>
    </source>
</evidence>
<organism evidence="2 3">
    <name type="scientific">Lactuca saligna</name>
    <name type="common">Willowleaf lettuce</name>
    <dbReference type="NCBI Taxonomy" id="75948"/>
    <lineage>
        <taxon>Eukaryota</taxon>
        <taxon>Viridiplantae</taxon>
        <taxon>Streptophyta</taxon>
        <taxon>Embryophyta</taxon>
        <taxon>Tracheophyta</taxon>
        <taxon>Spermatophyta</taxon>
        <taxon>Magnoliopsida</taxon>
        <taxon>eudicotyledons</taxon>
        <taxon>Gunneridae</taxon>
        <taxon>Pentapetalae</taxon>
        <taxon>asterids</taxon>
        <taxon>campanulids</taxon>
        <taxon>Asterales</taxon>
        <taxon>Asteraceae</taxon>
        <taxon>Cichorioideae</taxon>
        <taxon>Cichorieae</taxon>
        <taxon>Lactucinae</taxon>
        <taxon>Lactuca</taxon>
    </lineage>
</organism>
<sequence>MTTSIPFSCIPPLQKISLVNTSQPQISISLTTPIFTKSTTNLEKTSTAVPPKDPTFESYQEENRSSKIPGNTSNMESNVNICVTTENVSSSIPNSNDDEDVIFGDDPEPIDDVIFLSFTMRVASDDDDAPITKGQFKKLNQKVDSILNHTITFSTSN</sequence>
<dbReference type="Proteomes" id="UP001177003">
    <property type="component" value="Chromosome 0"/>
</dbReference>
<evidence type="ECO:0000313" key="2">
    <source>
        <dbReference type="EMBL" id="CAI9260797.1"/>
    </source>
</evidence>
<feature type="compositionally biased region" description="Polar residues" evidence="1">
    <location>
        <begin position="66"/>
        <end position="76"/>
    </location>
</feature>
<accession>A0AA35VDJ1</accession>
<protein>
    <submittedName>
        <fullName evidence="2">Uncharacterized protein</fullName>
    </submittedName>
</protein>
<gene>
    <name evidence="2" type="ORF">LSALG_LOCUS1624</name>
</gene>
<reference evidence="2" key="1">
    <citation type="submission" date="2023-04" db="EMBL/GenBank/DDBJ databases">
        <authorList>
            <person name="Vijverberg K."/>
            <person name="Xiong W."/>
            <person name="Schranz E."/>
        </authorList>
    </citation>
    <scope>NUCLEOTIDE SEQUENCE</scope>
</reference>